<feature type="transmembrane region" description="Helical" evidence="9">
    <location>
        <begin position="370"/>
        <end position="388"/>
    </location>
</feature>
<keyword evidence="6 9" id="KW-1133">Transmembrane helix</keyword>
<dbReference type="EMBL" id="DS113389">
    <property type="protein sequence ID" value="EAY07899.1"/>
    <property type="molecule type" value="Genomic_DNA"/>
</dbReference>
<feature type="transmembrane region" description="Helical" evidence="9">
    <location>
        <begin position="428"/>
        <end position="447"/>
    </location>
</feature>
<feature type="region of interest" description="Disordered" evidence="8">
    <location>
        <begin position="459"/>
        <end position="481"/>
    </location>
</feature>
<dbReference type="RefSeq" id="XP_001320122.1">
    <property type="nucleotide sequence ID" value="XM_001320087.1"/>
</dbReference>
<dbReference type="GO" id="GO:0005886">
    <property type="term" value="C:plasma membrane"/>
    <property type="evidence" value="ECO:0007669"/>
    <property type="project" value="UniProtKB-SubCell"/>
</dbReference>
<name>A2EHC1_TRIV3</name>
<dbReference type="InterPro" id="IPR002528">
    <property type="entry name" value="MATE_fam"/>
</dbReference>
<dbReference type="PANTHER" id="PTHR43549">
    <property type="entry name" value="MULTIDRUG RESISTANCE PROTEIN YPNP-RELATED"/>
    <property type="match status" value="1"/>
</dbReference>
<evidence type="ECO:0000256" key="9">
    <source>
        <dbReference type="SAM" id="Phobius"/>
    </source>
</evidence>
<protein>
    <submittedName>
        <fullName evidence="10">MatE family protein</fullName>
    </submittedName>
</protein>
<evidence type="ECO:0000256" key="1">
    <source>
        <dbReference type="ARBA" id="ARBA00004651"/>
    </source>
</evidence>
<feature type="transmembrane region" description="Helical" evidence="9">
    <location>
        <begin position="195"/>
        <end position="219"/>
    </location>
</feature>
<feature type="transmembrane region" description="Helical" evidence="9">
    <location>
        <begin position="328"/>
        <end position="350"/>
    </location>
</feature>
<reference evidence="10" key="1">
    <citation type="submission" date="2006-10" db="EMBL/GenBank/DDBJ databases">
        <authorList>
            <person name="Amadeo P."/>
            <person name="Zhao Q."/>
            <person name="Wortman J."/>
            <person name="Fraser-Liggett C."/>
            <person name="Carlton J."/>
        </authorList>
    </citation>
    <scope>NUCLEOTIDE SEQUENCE</scope>
    <source>
        <strain evidence="10">G3</strain>
    </source>
</reference>
<dbReference type="GO" id="GO:0042910">
    <property type="term" value="F:xenobiotic transmembrane transporter activity"/>
    <property type="evidence" value="ECO:0007669"/>
    <property type="project" value="InterPro"/>
</dbReference>
<comment type="subcellular location">
    <subcellularLocation>
        <location evidence="1">Cell membrane</location>
        <topology evidence="1">Multi-pass membrane protein</topology>
    </subcellularLocation>
</comment>
<proteinExistence type="inferred from homology"/>
<feature type="transmembrane region" description="Helical" evidence="9">
    <location>
        <begin position="397"/>
        <end position="416"/>
    </location>
</feature>
<dbReference type="GO" id="GO:0015297">
    <property type="term" value="F:antiporter activity"/>
    <property type="evidence" value="ECO:0007669"/>
    <property type="project" value="InterPro"/>
</dbReference>
<keyword evidence="5 9" id="KW-0812">Transmembrane</keyword>
<dbReference type="Pfam" id="PF01554">
    <property type="entry name" value="MatE"/>
    <property type="match status" value="2"/>
</dbReference>
<keyword evidence="7 9" id="KW-0472">Membrane</keyword>
<dbReference type="VEuPathDB" id="TrichDB:TVAGG3_0349690"/>
<evidence type="ECO:0000256" key="6">
    <source>
        <dbReference type="ARBA" id="ARBA00022989"/>
    </source>
</evidence>
<keyword evidence="11" id="KW-1185">Reference proteome</keyword>
<accession>A2EHC1</accession>
<keyword evidence="3" id="KW-0813">Transport</keyword>
<evidence type="ECO:0000256" key="5">
    <source>
        <dbReference type="ARBA" id="ARBA00022692"/>
    </source>
</evidence>
<evidence type="ECO:0000313" key="10">
    <source>
        <dbReference type="EMBL" id="EAY07899.1"/>
    </source>
</evidence>
<dbReference type="InterPro" id="IPR052031">
    <property type="entry name" value="Membrane_Transporter-Flippase"/>
</dbReference>
<dbReference type="KEGG" id="tva:4765796"/>
<dbReference type="Proteomes" id="UP000001542">
    <property type="component" value="Unassembled WGS sequence"/>
</dbReference>
<feature type="transmembrane region" description="Helical" evidence="9">
    <location>
        <begin position="138"/>
        <end position="159"/>
    </location>
</feature>
<dbReference type="VEuPathDB" id="TrichDB:TVAG_064460"/>
<reference evidence="10" key="2">
    <citation type="journal article" date="2007" name="Science">
        <title>Draft genome sequence of the sexually transmitted pathogen Trichomonas vaginalis.</title>
        <authorList>
            <person name="Carlton J.M."/>
            <person name="Hirt R.P."/>
            <person name="Silva J.C."/>
            <person name="Delcher A.L."/>
            <person name="Schatz M."/>
            <person name="Zhao Q."/>
            <person name="Wortman J.R."/>
            <person name="Bidwell S.L."/>
            <person name="Alsmark U.C.M."/>
            <person name="Besteiro S."/>
            <person name="Sicheritz-Ponten T."/>
            <person name="Noel C.J."/>
            <person name="Dacks J.B."/>
            <person name="Foster P.G."/>
            <person name="Simillion C."/>
            <person name="Van de Peer Y."/>
            <person name="Miranda-Saavedra D."/>
            <person name="Barton G.J."/>
            <person name="Westrop G.D."/>
            <person name="Mueller S."/>
            <person name="Dessi D."/>
            <person name="Fiori P.L."/>
            <person name="Ren Q."/>
            <person name="Paulsen I."/>
            <person name="Zhang H."/>
            <person name="Bastida-Corcuera F.D."/>
            <person name="Simoes-Barbosa A."/>
            <person name="Brown M.T."/>
            <person name="Hayes R.D."/>
            <person name="Mukherjee M."/>
            <person name="Okumura C.Y."/>
            <person name="Schneider R."/>
            <person name="Smith A.J."/>
            <person name="Vanacova S."/>
            <person name="Villalvazo M."/>
            <person name="Haas B.J."/>
            <person name="Pertea M."/>
            <person name="Feldblyum T.V."/>
            <person name="Utterback T.R."/>
            <person name="Shu C.L."/>
            <person name="Osoegawa K."/>
            <person name="de Jong P.J."/>
            <person name="Hrdy I."/>
            <person name="Horvathova L."/>
            <person name="Zubacova Z."/>
            <person name="Dolezal P."/>
            <person name="Malik S.B."/>
            <person name="Logsdon J.M. Jr."/>
            <person name="Henze K."/>
            <person name="Gupta A."/>
            <person name="Wang C.C."/>
            <person name="Dunne R.L."/>
            <person name="Upcroft J.A."/>
            <person name="Upcroft P."/>
            <person name="White O."/>
            <person name="Salzberg S.L."/>
            <person name="Tang P."/>
            <person name="Chiu C.-H."/>
            <person name="Lee Y.-S."/>
            <person name="Embley T.M."/>
            <person name="Coombs G.H."/>
            <person name="Mottram J.C."/>
            <person name="Tachezy J."/>
            <person name="Fraser-Liggett C.M."/>
            <person name="Johnson P.J."/>
        </authorList>
    </citation>
    <scope>NUCLEOTIDE SEQUENCE [LARGE SCALE GENOMIC DNA]</scope>
    <source>
        <strain evidence="10">G3</strain>
    </source>
</reference>
<dbReference type="VEuPathDB" id="TrichDB:TVAGG3_0349920"/>
<comment type="similarity">
    <text evidence="2">Belongs to the multi antimicrobial extrusion (MATE) (TC 2.A.66.1) family.</text>
</comment>
<sequence>MNAEEIKRLSGRPPLKTILILSIGPLCSQITSTLYGIINTFWVSKYIGEVGMSAVAIVVVWELIGRAFGLFLSIAASTQISSLFGKKLFEEAQQVVCDLYRVSLICGCIVPAILIPVTKPYARWCLATEETTEMAFKYIVPQAAGNVLTCIFYTNVGVLQAEGRTLLVGIIDIIALGVGMGALNPLFMGKLKMGIIGPSISTVIADGVPAIILTTLFFCGKFGTKPKLSGLIKPFSKHTFQAIVVGSSQFISQLSTAVPAILMRRVMGKSLLDKSKYDVMMSGLNVAFRYSMLFSAIILALCTGFLAPGAYSYAAKQYKRYIELSIHLNWIGFFWCLFANIIVLVIPKQLSSLFGKGEEFLDWSVKELKAANWATFVLFIKFTFQSMLQSQQKGKRAMVVSLTSNFIAFIAAIYIIDAVHPHQPEKVLWCFWLTSIVGIVIGTALLAKPFYSLVKESRQEVKAEEENELSSKSDSDEKRFF</sequence>
<gene>
    <name evidence="10" type="ORF">TVAG_064460</name>
</gene>
<evidence type="ECO:0000256" key="7">
    <source>
        <dbReference type="ARBA" id="ARBA00023136"/>
    </source>
</evidence>
<evidence type="ECO:0000256" key="2">
    <source>
        <dbReference type="ARBA" id="ARBA00010199"/>
    </source>
</evidence>
<feature type="transmembrane region" description="Helical" evidence="9">
    <location>
        <begin position="99"/>
        <end position="118"/>
    </location>
</feature>
<feature type="transmembrane region" description="Helical" evidence="9">
    <location>
        <begin position="17"/>
        <end position="38"/>
    </location>
</feature>
<feature type="transmembrane region" description="Helical" evidence="9">
    <location>
        <begin position="50"/>
        <end position="78"/>
    </location>
</feature>
<evidence type="ECO:0000256" key="3">
    <source>
        <dbReference type="ARBA" id="ARBA00022448"/>
    </source>
</evidence>
<dbReference type="SMR" id="A2EHC1"/>
<evidence type="ECO:0000256" key="4">
    <source>
        <dbReference type="ARBA" id="ARBA00022475"/>
    </source>
</evidence>
<feature type="transmembrane region" description="Helical" evidence="9">
    <location>
        <begin position="166"/>
        <end position="183"/>
    </location>
</feature>
<organism evidence="10 11">
    <name type="scientific">Trichomonas vaginalis (strain ATCC PRA-98 / G3)</name>
    <dbReference type="NCBI Taxonomy" id="412133"/>
    <lineage>
        <taxon>Eukaryota</taxon>
        <taxon>Metamonada</taxon>
        <taxon>Parabasalia</taxon>
        <taxon>Trichomonadida</taxon>
        <taxon>Trichomonadidae</taxon>
        <taxon>Trichomonas</taxon>
    </lineage>
</organism>
<keyword evidence="4" id="KW-1003">Cell membrane</keyword>
<dbReference type="AlphaFoldDB" id="A2EHC1"/>
<evidence type="ECO:0000313" key="11">
    <source>
        <dbReference type="Proteomes" id="UP000001542"/>
    </source>
</evidence>
<dbReference type="InParanoid" id="A2EHC1"/>
<evidence type="ECO:0000256" key="8">
    <source>
        <dbReference type="SAM" id="MobiDB-lite"/>
    </source>
</evidence>
<dbReference type="PANTHER" id="PTHR43549:SF2">
    <property type="entry name" value="MULTIDRUG RESISTANCE PROTEIN NORM-RELATED"/>
    <property type="match status" value="1"/>
</dbReference>
<feature type="transmembrane region" description="Helical" evidence="9">
    <location>
        <begin position="287"/>
        <end position="307"/>
    </location>
</feature>
<feature type="transmembrane region" description="Helical" evidence="9">
    <location>
        <begin position="240"/>
        <end position="267"/>
    </location>
</feature>